<dbReference type="Pfam" id="PF01636">
    <property type="entry name" value="APH"/>
    <property type="match status" value="1"/>
</dbReference>
<evidence type="ECO:0000259" key="10">
    <source>
        <dbReference type="Pfam" id="PF01636"/>
    </source>
</evidence>
<gene>
    <name evidence="11" type="ORF">ACAOBT_LOCUS20754</name>
</gene>
<evidence type="ECO:0000313" key="11">
    <source>
        <dbReference type="EMBL" id="CAH1992278.1"/>
    </source>
</evidence>
<accession>A0A9P0LCU2</accession>
<dbReference type="AlphaFoldDB" id="A0A9P0LCU2"/>
<comment type="subcellular location">
    <subcellularLocation>
        <location evidence="1">Cytoplasm</location>
    </subcellularLocation>
</comment>
<dbReference type="OrthoDB" id="9973935at2759"/>
<evidence type="ECO:0000256" key="8">
    <source>
        <dbReference type="ARBA" id="ARBA00038873"/>
    </source>
</evidence>
<dbReference type="Gene3D" id="3.30.200.20">
    <property type="entry name" value="Phosphorylase Kinase, domain 1"/>
    <property type="match status" value="1"/>
</dbReference>
<dbReference type="InterPro" id="IPR050249">
    <property type="entry name" value="Pseudomonas-type_ThrB"/>
</dbReference>
<keyword evidence="4" id="KW-0808">Transferase</keyword>
<dbReference type="Gene3D" id="3.90.1200.10">
    <property type="match status" value="1"/>
</dbReference>
<proteinExistence type="inferred from homology"/>
<dbReference type="FunFam" id="3.90.1200.10:FF:000007">
    <property type="entry name" value="hydroxylysine kinase isoform X1"/>
    <property type="match status" value="1"/>
</dbReference>
<dbReference type="PANTHER" id="PTHR21064:SF1">
    <property type="entry name" value="HYDROXYLYSINE KINASE"/>
    <property type="match status" value="1"/>
</dbReference>
<comment type="similarity">
    <text evidence="2">Belongs to the aminoglycoside phosphotransferase family.</text>
</comment>
<evidence type="ECO:0000256" key="9">
    <source>
        <dbReference type="ARBA" id="ARBA00040505"/>
    </source>
</evidence>
<dbReference type="EMBL" id="CAKOFQ010007138">
    <property type="protein sequence ID" value="CAH1992278.1"/>
    <property type="molecule type" value="Genomic_DNA"/>
</dbReference>
<evidence type="ECO:0000256" key="5">
    <source>
        <dbReference type="ARBA" id="ARBA00022777"/>
    </source>
</evidence>
<name>A0A9P0LCU2_ACAOB</name>
<evidence type="ECO:0000256" key="1">
    <source>
        <dbReference type="ARBA" id="ARBA00004496"/>
    </source>
</evidence>
<evidence type="ECO:0000256" key="7">
    <source>
        <dbReference type="ARBA" id="ARBA00037368"/>
    </source>
</evidence>
<dbReference type="FunFam" id="3.30.200.20:FF:000549">
    <property type="entry name" value="hydroxylysine kinase"/>
    <property type="match status" value="1"/>
</dbReference>
<organism evidence="11 12">
    <name type="scientific">Acanthoscelides obtectus</name>
    <name type="common">Bean weevil</name>
    <name type="synonym">Bruchus obtectus</name>
    <dbReference type="NCBI Taxonomy" id="200917"/>
    <lineage>
        <taxon>Eukaryota</taxon>
        <taxon>Metazoa</taxon>
        <taxon>Ecdysozoa</taxon>
        <taxon>Arthropoda</taxon>
        <taxon>Hexapoda</taxon>
        <taxon>Insecta</taxon>
        <taxon>Pterygota</taxon>
        <taxon>Neoptera</taxon>
        <taxon>Endopterygota</taxon>
        <taxon>Coleoptera</taxon>
        <taxon>Polyphaga</taxon>
        <taxon>Cucujiformia</taxon>
        <taxon>Chrysomeloidea</taxon>
        <taxon>Chrysomelidae</taxon>
        <taxon>Bruchinae</taxon>
        <taxon>Bruchini</taxon>
        <taxon>Acanthoscelides</taxon>
    </lineage>
</organism>
<evidence type="ECO:0000256" key="6">
    <source>
        <dbReference type="ARBA" id="ARBA00036820"/>
    </source>
</evidence>
<protein>
    <recommendedName>
        <fullName evidence="9">Hydroxylysine kinase</fullName>
        <ecNumber evidence="8">2.7.1.81</ecNumber>
    </recommendedName>
</protein>
<dbReference type="Proteomes" id="UP001152888">
    <property type="component" value="Unassembled WGS sequence"/>
</dbReference>
<dbReference type="InterPro" id="IPR002575">
    <property type="entry name" value="Aminoglycoside_PTrfase"/>
</dbReference>
<comment type="function">
    <text evidence="7">Catalyzes the GTP-dependent phosphorylation of 5-hydroxy-L-lysine.</text>
</comment>
<keyword evidence="12" id="KW-1185">Reference proteome</keyword>
<keyword evidence="5" id="KW-0418">Kinase</keyword>
<dbReference type="GO" id="GO:0005737">
    <property type="term" value="C:cytoplasm"/>
    <property type="evidence" value="ECO:0007669"/>
    <property type="project" value="UniProtKB-SubCell"/>
</dbReference>
<dbReference type="PANTHER" id="PTHR21064">
    <property type="entry name" value="AMINOGLYCOSIDE PHOSPHOTRANSFERASE DOMAIN-CONTAINING PROTEIN-RELATED"/>
    <property type="match status" value="1"/>
</dbReference>
<evidence type="ECO:0000256" key="4">
    <source>
        <dbReference type="ARBA" id="ARBA00022679"/>
    </source>
</evidence>
<reference evidence="11" key="1">
    <citation type="submission" date="2022-03" db="EMBL/GenBank/DDBJ databases">
        <authorList>
            <person name="Sayadi A."/>
        </authorList>
    </citation>
    <scope>NUCLEOTIDE SEQUENCE</scope>
</reference>
<dbReference type="GO" id="GO:0047992">
    <property type="term" value="F:hydroxylysine kinase activity"/>
    <property type="evidence" value="ECO:0007669"/>
    <property type="project" value="UniProtKB-EC"/>
</dbReference>
<dbReference type="EC" id="2.7.1.81" evidence="8"/>
<keyword evidence="3" id="KW-0963">Cytoplasm</keyword>
<sequence length="353" mass="40626">MYEDMKKAELSLDEAKQIVFDYYDLKVSLIKELNGYDDKNYYISARAKNSTEEQGYVLKVINSEDSKNEELFEAQSLLLQHLGRKRLPCPQPLLTNDRKFQVKVQLNGVYHLIRLLEYLDGTVLNKVTCTEKLLYHIGKITAELDEAMTDFHHEAYSNRNKFPWMLELAPDIKKYLHTLKDSSKVSTVREVLKEFEDRVLSVCSDFERGLIHGDINEQNILVKQLDDGEYRLKGIIDFGDVNKSCYLFEVAIVMTYMILEARDLDAGGHVIAGYGSVRKISNDEFGLLKVCVEARLCQSLVIGAYCSLREPDNPYILSTAAKGWEMLDKIRSYPEDKLLDNWRAISDPHKNSN</sequence>
<comment type="caution">
    <text evidence="11">The sequence shown here is derived from an EMBL/GenBank/DDBJ whole genome shotgun (WGS) entry which is preliminary data.</text>
</comment>
<comment type="catalytic activity">
    <reaction evidence="6">
        <text>(5R)-5-hydroxy-L-lysine + GTP = (5R)-5-phosphooxy-L-lysine + GDP + H(+)</text>
        <dbReference type="Rhea" id="RHEA:19049"/>
        <dbReference type="ChEBI" id="CHEBI:15378"/>
        <dbReference type="ChEBI" id="CHEBI:37565"/>
        <dbReference type="ChEBI" id="CHEBI:57882"/>
        <dbReference type="ChEBI" id="CHEBI:58189"/>
        <dbReference type="ChEBI" id="CHEBI:58357"/>
        <dbReference type="EC" id="2.7.1.81"/>
    </reaction>
</comment>
<evidence type="ECO:0000256" key="2">
    <source>
        <dbReference type="ARBA" id="ARBA00006219"/>
    </source>
</evidence>
<dbReference type="SUPFAM" id="SSF56112">
    <property type="entry name" value="Protein kinase-like (PK-like)"/>
    <property type="match status" value="1"/>
</dbReference>
<dbReference type="InterPro" id="IPR011009">
    <property type="entry name" value="Kinase-like_dom_sf"/>
</dbReference>
<feature type="domain" description="Aminoglycoside phosphotransferase" evidence="10">
    <location>
        <begin position="35"/>
        <end position="262"/>
    </location>
</feature>
<evidence type="ECO:0000313" key="12">
    <source>
        <dbReference type="Proteomes" id="UP001152888"/>
    </source>
</evidence>
<evidence type="ECO:0000256" key="3">
    <source>
        <dbReference type="ARBA" id="ARBA00022490"/>
    </source>
</evidence>